<feature type="domain" description="DNA2/NAM7 helicase helicase" evidence="3">
    <location>
        <begin position="1316"/>
        <end position="1358"/>
    </location>
</feature>
<dbReference type="InterPro" id="IPR049468">
    <property type="entry name" value="Restrct_endonuc-II-like_dom"/>
</dbReference>
<dbReference type="Pfam" id="PF13087">
    <property type="entry name" value="AAA_12"/>
    <property type="match status" value="1"/>
</dbReference>
<evidence type="ECO:0000313" key="7">
    <source>
        <dbReference type="Proteomes" id="UP000266934"/>
    </source>
</evidence>
<evidence type="ECO:0000259" key="2">
    <source>
        <dbReference type="Pfam" id="PF11784"/>
    </source>
</evidence>
<dbReference type="FunFam" id="3.40.50.300:FF:002063">
    <property type="entry name" value="DNA helicase related protein"/>
    <property type="match status" value="1"/>
</dbReference>
<keyword evidence="6" id="KW-0547">Nucleotide-binding</keyword>
<dbReference type="InterPro" id="IPR045055">
    <property type="entry name" value="DNA2/NAM7-like"/>
</dbReference>
<dbReference type="Pfam" id="PF13195">
    <property type="entry name" value="DUF4011"/>
    <property type="match status" value="1"/>
</dbReference>
<dbReference type="InterPro" id="IPR041679">
    <property type="entry name" value="DNA2/NAM7-like_C"/>
</dbReference>
<dbReference type="RefSeq" id="WP_244600108.1">
    <property type="nucleotide sequence ID" value="NZ_AP018907.1"/>
</dbReference>
<feature type="domain" description="DUF3320" evidence="2">
    <location>
        <begin position="1848"/>
        <end position="1896"/>
    </location>
</feature>
<keyword evidence="6" id="KW-0067">ATP-binding</keyword>
<dbReference type="Gene3D" id="3.40.50.300">
    <property type="entry name" value="P-loop containing nucleotide triphosphate hydrolases"/>
    <property type="match status" value="3"/>
</dbReference>
<evidence type="ECO:0000313" key="6">
    <source>
        <dbReference type="EMBL" id="BBF92157.1"/>
    </source>
</evidence>
<dbReference type="SUPFAM" id="SSF52540">
    <property type="entry name" value="P-loop containing nucleoside triphosphate hydrolases"/>
    <property type="match status" value="1"/>
</dbReference>
<dbReference type="InterPro" id="IPR011335">
    <property type="entry name" value="Restrct_endonuc-II-like"/>
</dbReference>
<organism evidence="6 7">
    <name type="scientific">Blastochloris tepida</name>
    <dbReference type="NCBI Taxonomy" id="2233851"/>
    <lineage>
        <taxon>Bacteria</taxon>
        <taxon>Pseudomonadati</taxon>
        <taxon>Pseudomonadota</taxon>
        <taxon>Alphaproteobacteria</taxon>
        <taxon>Hyphomicrobiales</taxon>
        <taxon>Blastochloridaceae</taxon>
        <taxon>Blastochloris</taxon>
    </lineage>
</organism>
<feature type="region of interest" description="Disordered" evidence="1">
    <location>
        <begin position="1760"/>
        <end position="1797"/>
    </location>
</feature>
<evidence type="ECO:0000259" key="4">
    <source>
        <dbReference type="Pfam" id="PF13087"/>
    </source>
</evidence>
<dbReference type="GO" id="GO:0004386">
    <property type="term" value="F:helicase activity"/>
    <property type="evidence" value="ECO:0007669"/>
    <property type="project" value="UniProtKB-KW"/>
</dbReference>
<evidence type="ECO:0000259" key="3">
    <source>
        <dbReference type="Pfam" id="PF13086"/>
    </source>
</evidence>
<keyword evidence="6" id="KW-0378">Hydrolase</keyword>
<dbReference type="Pfam" id="PF11784">
    <property type="entry name" value="DUF3320"/>
    <property type="match status" value="1"/>
</dbReference>
<keyword evidence="6" id="KW-0347">Helicase</keyword>
<dbReference type="SUPFAM" id="SSF52980">
    <property type="entry name" value="Restriction endonuclease-like"/>
    <property type="match status" value="1"/>
</dbReference>
<dbReference type="FunFam" id="3.40.960.10:FF:000002">
    <property type="entry name" value="DNA helicase related protein"/>
    <property type="match status" value="1"/>
</dbReference>
<sequence>MSEASVTIRSAVAGQIGVAFHQNAVPIVRELVIANAGEADLIDVRVTLTGEPGFLAPLTLRIDRIAAGATHHLPTPDLVLDAGFLRSIAEGLRGSLAITVLAGETVVAQDTVAVDLLPPSHWGGSGAAPELLAAFVQPNDPAIDALLRDAAAKLAAAGKPAAIDGYAGGTRQRVWELASAIWVAVAARGLAYVMPPASFERTGQKVRSPSDILERKVATCLDSTLLLAACLEQASLNPLVVLTRDHAFVGVWLKDDGFSSGVVDDAQVLRKRRDLEDVIFIETTFLTHQPPARFQQAVEHAAKLLDEGAIAPLELALDVRRARARNIRPLELADRRATVTPVDDGPPAEIGLDEAPAFAEEVVVRDDDSGPVDRLERWKRKLLDLSLRNKMLNYKDGKTSVVIECPEPARLEDLLSSGKRFRLRPRSDVLGADDPRDATLLLARQHEDVRKRAILDALEREELHTTLADDELDSRLTELFRMSRTAFEEGGANVLFLALGFLSWTPAERARPCRAPLILLPVSLQRSSVRSGFRLGLHEDEPRFNPTLIEMLRQDFRLAMPELERELPSDDAGLDVARIWQIVRAQIRDMKGWEVTPDVVLSTFSFSKFLMWKDLVDRMDLLKRNPVVAHLIDTPKHSYGAGATFPEPASIDRDHHPADLFAPLSADSSQLSAVLAAAAGRDFVLFGPPGTGKSQTIANMISQCLAHGKTVLFVSQKTAALEVVQRRLRDIGLGEYCLEVHSTKAQKSAVLGQLRTAWHERAAPTAEDWHAAAGRLAQLRDELNALVAALHRRRANGTTAHEMFGRVVAARGAYGSVVFDWPAEHTPAYLEELRTLVHEIRTDLVVIGSPTEHPLVGITTAEWSPAWRAAVQQAADAYLSMARALDGRAAAFAASIGVPSVETPAAIALLCALGRLLSDPQAQVGAGFLSPQADALRDAIDALGALRKRARPLREGLSAPFRASVFREDLRALLGEWIEATNANFLVRSGRQKQVRQKLQPFATGPLGANLGSDLAILLDLRDLAAEAESTCGTLAALDIATNGLDTEVDALAPAIAWADEARRLSAALAPVLGIEAERIEGHLLSLVTEYAALLAPGSGACVAHAALEAAWNAFRPAHERLIALADGSSPAGFVVDEPSWLARSVAIVERWLANINRAPDWCRWNATAARARAIGLGPLVDAIGSSKIEPDEAGAAFEVAYARWGAERIIGEDPVLRTFSAVRHEDAIARFRAADERVAELAKRVVRARLSGNIPTPTAFGADPEWGTLARELAKKARHQPLRQLFARIPTVLTKLTPCVMMSPLSIAQYLPPDSVPFDVVIFDEASQIPVWDAIGAIARGRQVVIVGDPEQLPPTSVGERGVDEIDDAADIDDQESILDECLASNIPQRRLDWHYRSRHESLIAFSNHHYYTGRLVTFPSPVTEDRAVRYVHVPGGVYERGAGRVNRTEARAVVADIVRRLSEPEFASLRSSLGVVTFNAEQQRLIENLLDQERRARPDLEVFFDPARWHEPVFVKNLENVQGDERDVVLFSVAVAPSESGRGVATISSLNKSGGHRRLNVAITRARKEMAVFATLRPEDIDLSRTNARGVAEFKHFLEFAERGSRALAEAFSVAGHAPDSPFEEAVKAALEARGWTVHAQIGVSGFRVDLGVVDPDAPGRYLAGVECDGATYHRSATARDRDRLREHVLTGLGWRIRRVWSTDWWFDPEWAADRLHDMLLADLDAARAARAAPPEPANVAESEPGERTDTDLLSEDLVAENGGPLPGRFAEEPAYDDDVTGTPAPTSAADQPDPWPLSQDVEPRRMYAEAAQMPAASSAPPIEATEAVYRITDLQAAGFTPDGGRFYEPQYRAELRRMVAHIIATEGPIFEDVLVQRIASHHGFARAASRIREVVIGAVPADVRRTAEGERIVCWQPGADPSQPVPFRASPSGQRDHSDVPLVELASLAKRFADEGHDDEAVVLMMARHLGLGRLRSSTRLRLEEAVRLISLD</sequence>
<accession>A0A348FXX4</accession>
<dbReference type="Gene3D" id="3.40.960.10">
    <property type="entry name" value="VSR Endonuclease"/>
    <property type="match status" value="1"/>
</dbReference>
<dbReference type="InterPro" id="IPR047187">
    <property type="entry name" value="SF1_C_Upf1"/>
</dbReference>
<feature type="domain" description="DNA2/NAM7 helicase-like C-terminal" evidence="4">
    <location>
        <begin position="1377"/>
        <end position="1576"/>
    </location>
</feature>
<dbReference type="Proteomes" id="UP000266934">
    <property type="component" value="Chromosome"/>
</dbReference>
<dbReference type="InterPro" id="IPR041677">
    <property type="entry name" value="DNA2/NAM7_AAA_11"/>
</dbReference>
<dbReference type="Pfam" id="PF13086">
    <property type="entry name" value="AAA_11"/>
    <property type="match status" value="1"/>
</dbReference>
<name>A0A348FXX4_9HYPH</name>
<dbReference type="InterPro" id="IPR027417">
    <property type="entry name" value="P-loop_NTPase"/>
</dbReference>
<reference evidence="6 7" key="1">
    <citation type="submission" date="2018-08" db="EMBL/GenBank/DDBJ databases">
        <title>Complete genome sequencing of Blastochloris tepida GI.</title>
        <authorList>
            <person name="Tsukatani Y."/>
            <person name="Mori H."/>
        </authorList>
    </citation>
    <scope>NUCLEOTIDE SEQUENCE [LARGE SCALE GENOMIC DNA]</scope>
    <source>
        <strain evidence="6 7">GI</strain>
    </source>
</reference>
<dbReference type="InterPro" id="IPR021754">
    <property type="entry name" value="DUF3320"/>
</dbReference>
<dbReference type="PANTHER" id="PTHR10887">
    <property type="entry name" value="DNA2/NAM7 HELICASE FAMILY"/>
    <property type="match status" value="1"/>
</dbReference>
<dbReference type="InterPro" id="IPR025103">
    <property type="entry name" value="DUF4011"/>
</dbReference>
<dbReference type="Pfam" id="PF18741">
    <property type="entry name" value="MTES_1575"/>
    <property type="match status" value="1"/>
</dbReference>
<dbReference type="CDD" id="cd18808">
    <property type="entry name" value="SF1_C_Upf1"/>
    <property type="match status" value="1"/>
</dbReference>
<keyword evidence="7" id="KW-1185">Reference proteome</keyword>
<proteinExistence type="predicted"/>
<dbReference type="KEGG" id="blag:BLTE_08420"/>
<evidence type="ECO:0000259" key="5">
    <source>
        <dbReference type="Pfam" id="PF18741"/>
    </source>
</evidence>
<protein>
    <submittedName>
        <fullName evidence="6">DNA helicase</fullName>
    </submittedName>
</protein>
<feature type="domain" description="Restriction endonuclease type II-like" evidence="5">
    <location>
        <begin position="1625"/>
        <end position="1722"/>
    </location>
</feature>
<gene>
    <name evidence="6" type="ORF">BLTE_08420</name>
</gene>
<evidence type="ECO:0000256" key="1">
    <source>
        <dbReference type="SAM" id="MobiDB-lite"/>
    </source>
</evidence>
<dbReference type="EMBL" id="AP018907">
    <property type="protein sequence ID" value="BBF92157.1"/>
    <property type="molecule type" value="Genomic_DNA"/>
</dbReference>
<dbReference type="PANTHER" id="PTHR10887:SF495">
    <property type="entry name" value="HELICASE SENATAXIN ISOFORM X1-RELATED"/>
    <property type="match status" value="1"/>
</dbReference>